<dbReference type="EMBL" id="FZOK01000021">
    <property type="protein sequence ID" value="SNS74441.1"/>
    <property type="molecule type" value="Genomic_DNA"/>
</dbReference>
<sequence>MKTYYSIIYTSLSALGNERINLGLLLSQEEGISMMKFSEEKLSLLKKLLSTESFKLLKIQLSSFENISNTDNDLHLACSNLRADYIQYLSNYTNNLISLTPPKVIDIDANQVVFDKLFEQYVYKISSLPNLGVKAQSNLMDIKHNFIPKVKDRVNVNFTLRASSFDFVVFDFNVDMIGKNEVPVLTQFIDFQTSAETIKHRVNNYVSLIKPFEIKENKLGKFFIVGQKPESNLSKQHHIWENLLKSPLIEERIVEIVSPDELESIQEYFEKHDVRPFEVE</sequence>
<evidence type="ECO:0008006" key="3">
    <source>
        <dbReference type="Google" id="ProtNLM"/>
    </source>
</evidence>
<keyword evidence="2" id="KW-1185">Reference proteome</keyword>
<dbReference type="Proteomes" id="UP000198480">
    <property type="component" value="Unassembled WGS sequence"/>
</dbReference>
<evidence type="ECO:0000313" key="1">
    <source>
        <dbReference type="EMBL" id="SNS74441.1"/>
    </source>
</evidence>
<protein>
    <recommendedName>
        <fullName evidence="3">DUF3037 domain-containing protein</fullName>
    </recommendedName>
</protein>
<name>A0A239GZU9_9BACT</name>
<gene>
    <name evidence="1" type="ORF">SAMN06295967_12115</name>
</gene>
<organism evidence="1 2">
    <name type="scientific">Belliella buryatensis</name>
    <dbReference type="NCBI Taxonomy" id="1500549"/>
    <lineage>
        <taxon>Bacteria</taxon>
        <taxon>Pseudomonadati</taxon>
        <taxon>Bacteroidota</taxon>
        <taxon>Cytophagia</taxon>
        <taxon>Cytophagales</taxon>
        <taxon>Cyclobacteriaceae</taxon>
        <taxon>Belliella</taxon>
    </lineage>
</organism>
<proteinExistence type="predicted"/>
<dbReference type="RefSeq" id="WP_089242457.1">
    <property type="nucleotide sequence ID" value="NZ_FZOK01000021.1"/>
</dbReference>
<evidence type="ECO:0000313" key="2">
    <source>
        <dbReference type="Proteomes" id="UP000198480"/>
    </source>
</evidence>
<reference evidence="2" key="1">
    <citation type="submission" date="2017-06" db="EMBL/GenBank/DDBJ databases">
        <authorList>
            <person name="Varghese N."/>
            <person name="Submissions S."/>
        </authorList>
    </citation>
    <scope>NUCLEOTIDE SEQUENCE [LARGE SCALE GENOMIC DNA]</scope>
    <source>
        <strain evidence="2">5C</strain>
    </source>
</reference>
<dbReference type="AlphaFoldDB" id="A0A239GZU9"/>
<dbReference type="OrthoDB" id="1093717at2"/>
<accession>A0A239GZU9</accession>